<keyword evidence="8" id="KW-0902">Two-component regulatory system</keyword>
<evidence type="ECO:0000256" key="4">
    <source>
        <dbReference type="ARBA" id="ARBA00018672"/>
    </source>
</evidence>
<evidence type="ECO:0000256" key="6">
    <source>
        <dbReference type="ARBA" id="ARBA00022679"/>
    </source>
</evidence>
<evidence type="ECO:0000256" key="2">
    <source>
        <dbReference type="ARBA" id="ARBA00006402"/>
    </source>
</evidence>
<evidence type="ECO:0000313" key="17">
    <source>
        <dbReference type="Proteomes" id="UP000235589"/>
    </source>
</evidence>
<organism evidence="16 17">
    <name type="scientific">Monoglobus pectinilyticus</name>
    <dbReference type="NCBI Taxonomy" id="1981510"/>
    <lineage>
        <taxon>Bacteria</taxon>
        <taxon>Bacillati</taxon>
        <taxon>Bacillota</taxon>
        <taxon>Clostridia</taxon>
        <taxon>Monoglobales</taxon>
        <taxon>Monoglobaceae</taxon>
        <taxon>Monoglobus</taxon>
    </lineage>
</organism>
<dbReference type="Proteomes" id="UP000235589">
    <property type="component" value="Chromosome"/>
</dbReference>
<keyword evidence="7 16" id="KW-0418">Kinase</keyword>
<feature type="signal peptide" evidence="13">
    <location>
        <begin position="1"/>
        <end position="22"/>
    </location>
</feature>
<dbReference type="AlphaFoldDB" id="A0A2K9P2Z7"/>
<keyword evidence="6" id="KW-0808">Transferase</keyword>
<evidence type="ECO:0000256" key="13">
    <source>
        <dbReference type="SAM" id="SignalP"/>
    </source>
</evidence>
<dbReference type="CDD" id="cd17546">
    <property type="entry name" value="REC_hyHK_CKI1_RcsC-like"/>
    <property type="match status" value="1"/>
</dbReference>
<dbReference type="Pfam" id="PF00512">
    <property type="entry name" value="HisKA"/>
    <property type="match status" value="1"/>
</dbReference>
<sequence length="1065" mass="121657">MKRFVSIFLLFTLCLINLTVFSDENSHQKQTLKVGFYQIDFYQELNDSGDPSGYVYDYLSKVGQYAGWDFEYIKAPFADCLNMLENGQVDIVCGISKNREDAYKYDFSKYEMSTAAYELYASSAREDMNFDNLGKTADLKIGILEGSRHNYQLDDYINKYGYTYQPIYFKTQFEMQNALFSNQIDLIYTIGSGSKKNLKVITRFPEMPVYFALTKGSPYLNKLDNILFEMKNISPAFSYQMHKKYFNNGQIFQPNFTQQEIDFINSSPEFKVVYDPYWAPIEYYDTNNKKYSGISADVLQLISKYSGLKFTIIDAPSYEEACRMINEGEADIISGITYDYNWASEHNVSLSNPYLNSNIIQIKKIEESNKNTIALPKGFYINKFIREKYESTSAIIEYDTIEECFDAVENGNVNCTYANSITANYLLSKFKYSDLVSNDLTGSIQDISIGVSDTADPTLLRIIDKSLLSITNGQIDNIIVKNNNIYDDSYNLKTLFHSYPDMMTLLLSIIILFLIIFFICFFIIVKNKIKAKRTANDVILGKVLMSMYDQVWRVTYNNTSSNVEVINRNGVSNSCNFEFGLKKYIEYICLNNIHPNDRKNFLEYFSDVNMSKLFCGESFSFEARTCKQDGKYSWYMYFVESIHDDNKTKSGCKCILIANRNIDETKKRQIEYENGLRDALIVAENSAKTRDKFLRNISHEIRTPLNAIIGFTNLSKQNIDDKVKLNNYLQKTEYASKHLLSLINDILDLSKIDSGKLQTKTEKFVLKDAVDELLAAINAQTEEKNIDLKISFDKRLSGLALIGDSLRFKQIMLNILSNAVKFTGKNGKIEFDILRRSEVDNILYISFIITDNGIGMTDEFKDRIFTPFEQQDERISREYGGTGLGMSIVKNLVTLLKGSINIKSKSGSGTSVTVELPFKYENNQTKLSKNDHSENSEKSIAGKNILVTEDNALNREIISELLKSQNANVELAVDGLDAVKKYNNSADNYFDLILMDVQMPNLDGYEATAQIRNSEKPDAVTIPIIAITAHSFESDITKALSSGMNAHISKPINVDDMFKTLHKYI</sequence>
<evidence type="ECO:0000256" key="8">
    <source>
        <dbReference type="ARBA" id="ARBA00023012"/>
    </source>
</evidence>
<dbReference type="Gene3D" id="3.40.50.2300">
    <property type="match status" value="1"/>
</dbReference>
<dbReference type="RefSeq" id="WP_102365795.1">
    <property type="nucleotide sequence ID" value="NZ_CP020991.1"/>
</dbReference>
<comment type="function">
    <text evidence="9">May play the central regulatory role in sporulation. It may be an element of the effector pathway responsible for the activation of sporulation genes in response to nutritional stress. Spo0A may act in concert with spo0H (a sigma factor) to control the expression of some genes that are critical to the sporulation process.</text>
</comment>
<evidence type="ECO:0000256" key="10">
    <source>
        <dbReference type="ARBA" id="ARBA00074306"/>
    </source>
</evidence>
<dbReference type="FunFam" id="3.30.565.10:FF:000010">
    <property type="entry name" value="Sensor histidine kinase RcsC"/>
    <property type="match status" value="1"/>
</dbReference>
<dbReference type="SUPFAM" id="SSF52172">
    <property type="entry name" value="CheY-like"/>
    <property type="match status" value="1"/>
</dbReference>
<evidence type="ECO:0000256" key="5">
    <source>
        <dbReference type="ARBA" id="ARBA00022553"/>
    </source>
</evidence>
<dbReference type="Gene3D" id="1.10.287.130">
    <property type="match status" value="1"/>
</dbReference>
<dbReference type="InterPro" id="IPR001789">
    <property type="entry name" value="Sig_transdc_resp-reg_receiver"/>
</dbReference>
<keyword evidence="13" id="KW-0732">Signal</keyword>
<evidence type="ECO:0000259" key="14">
    <source>
        <dbReference type="PROSITE" id="PS50109"/>
    </source>
</evidence>
<keyword evidence="12" id="KW-0812">Transmembrane</keyword>
<evidence type="ECO:0000259" key="15">
    <source>
        <dbReference type="PROSITE" id="PS50110"/>
    </source>
</evidence>
<dbReference type="InterPro" id="IPR004358">
    <property type="entry name" value="Sig_transdc_His_kin-like_C"/>
</dbReference>
<dbReference type="FunFam" id="1.10.287.130:FF:000001">
    <property type="entry name" value="Two-component sensor histidine kinase"/>
    <property type="match status" value="1"/>
</dbReference>
<keyword evidence="12" id="KW-1133">Transmembrane helix</keyword>
<protein>
    <recommendedName>
        <fullName evidence="10">Circadian input-output histidine kinase CikA</fullName>
        <ecNumber evidence="3">2.7.13.3</ecNumber>
    </recommendedName>
    <alternativeName>
        <fullName evidence="4">Stage 0 sporulation protein A homolog</fullName>
    </alternativeName>
</protein>
<feature type="modified residue" description="4-aspartylphosphate" evidence="11">
    <location>
        <position position="996"/>
    </location>
</feature>
<dbReference type="Gene3D" id="3.30.565.10">
    <property type="entry name" value="Histidine kinase-like ATPase, C-terminal domain"/>
    <property type="match status" value="1"/>
</dbReference>
<dbReference type="InterPro" id="IPR001638">
    <property type="entry name" value="Solute-binding_3/MltF_N"/>
</dbReference>
<dbReference type="InterPro" id="IPR005467">
    <property type="entry name" value="His_kinase_dom"/>
</dbReference>
<name>A0A2K9P2Z7_9FIRM</name>
<dbReference type="PROSITE" id="PS50110">
    <property type="entry name" value="RESPONSE_REGULATORY"/>
    <property type="match status" value="1"/>
</dbReference>
<accession>A0A2K9P2Z7</accession>
<evidence type="ECO:0000256" key="7">
    <source>
        <dbReference type="ARBA" id="ARBA00022777"/>
    </source>
</evidence>
<comment type="catalytic activity">
    <reaction evidence="1">
        <text>ATP + protein L-histidine = ADP + protein N-phospho-L-histidine.</text>
        <dbReference type="EC" id="2.7.13.3"/>
    </reaction>
</comment>
<evidence type="ECO:0000313" key="16">
    <source>
        <dbReference type="EMBL" id="AUO19600.1"/>
    </source>
</evidence>
<dbReference type="SUPFAM" id="SSF53850">
    <property type="entry name" value="Periplasmic binding protein-like II"/>
    <property type="match status" value="2"/>
</dbReference>
<dbReference type="SMART" id="SM00062">
    <property type="entry name" value="PBPb"/>
    <property type="match status" value="2"/>
</dbReference>
<dbReference type="EC" id="2.7.13.3" evidence="3"/>
<comment type="similarity">
    <text evidence="2">In the N-terminal section; belongs to the phytochrome family.</text>
</comment>
<feature type="domain" description="Histidine kinase" evidence="14">
    <location>
        <begin position="696"/>
        <end position="920"/>
    </location>
</feature>
<dbReference type="SMART" id="SM00448">
    <property type="entry name" value="REC"/>
    <property type="match status" value="1"/>
</dbReference>
<dbReference type="CDD" id="cd01007">
    <property type="entry name" value="PBP2_BvgS_HisK_like"/>
    <property type="match status" value="1"/>
</dbReference>
<dbReference type="InterPro" id="IPR003661">
    <property type="entry name" value="HisK_dim/P_dom"/>
</dbReference>
<evidence type="ECO:0000256" key="3">
    <source>
        <dbReference type="ARBA" id="ARBA00012438"/>
    </source>
</evidence>
<feature type="transmembrane region" description="Helical" evidence="12">
    <location>
        <begin position="502"/>
        <end position="525"/>
    </location>
</feature>
<dbReference type="EMBL" id="CP020991">
    <property type="protein sequence ID" value="AUO19600.1"/>
    <property type="molecule type" value="Genomic_DNA"/>
</dbReference>
<dbReference type="InterPro" id="IPR036097">
    <property type="entry name" value="HisK_dim/P_sf"/>
</dbReference>
<evidence type="ECO:0000256" key="1">
    <source>
        <dbReference type="ARBA" id="ARBA00000085"/>
    </source>
</evidence>
<keyword evidence="17" id="KW-1185">Reference proteome</keyword>
<dbReference type="PRINTS" id="PR00344">
    <property type="entry name" value="BCTRLSENSOR"/>
</dbReference>
<dbReference type="InterPro" id="IPR036890">
    <property type="entry name" value="HATPase_C_sf"/>
</dbReference>
<dbReference type="GeneID" id="98062838"/>
<dbReference type="KEGG" id="mpec:B9O19_01439"/>
<dbReference type="SUPFAM" id="SSF55874">
    <property type="entry name" value="ATPase domain of HSP90 chaperone/DNA topoisomerase II/histidine kinase"/>
    <property type="match status" value="1"/>
</dbReference>
<feature type="domain" description="Response regulatory" evidence="15">
    <location>
        <begin position="944"/>
        <end position="1065"/>
    </location>
</feature>
<reference evidence="16 17" key="1">
    <citation type="submission" date="2017-04" db="EMBL/GenBank/DDBJ databases">
        <title>Monoglobus pectinilyticus 14 draft genome.</title>
        <authorList>
            <person name="Kim C."/>
            <person name="Rosendale D.I."/>
            <person name="Kelly W.J."/>
            <person name="Tannock G.W."/>
            <person name="Patchett M.L."/>
            <person name="Jordens J.Z."/>
        </authorList>
    </citation>
    <scope>NUCLEOTIDE SEQUENCE [LARGE SCALE GENOMIC DNA]</scope>
    <source>
        <strain evidence="16 17">14</strain>
    </source>
</reference>
<dbReference type="SMART" id="SM00388">
    <property type="entry name" value="HisKA"/>
    <property type="match status" value="1"/>
</dbReference>
<keyword evidence="5 11" id="KW-0597">Phosphoprotein</keyword>
<keyword evidence="12" id="KW-0472">Membrane</keyword>
<feature type="chain" id="PRO_5014765847" description="Circadian input-output histidine kinase CikA" evidence="13">
    <location>
        <begin position="23"/>
        <end position="1065"/>
    </location>
</feature>
<dbReference type="GO" id="GO:0000155">
    <property type="term" value="F:phosphorelay sensor kinase activity"/>
    <property type="evidence" value="ECO:0007669"/>
    <property type="project" value="InterPro"/>
</dbReference>
<dbReference type="SUPFAM" id="SSF47384">
    <property type="entry name" value="Homodimeric domain of signal transducing histidine kinase"/>
    <property type="match status" value="1"/>
</dbReference>
<dbReference type="SMART" id="SM00387">
    <property type="entry name" value="HATPase_c"/>
    <property type="match status" value="1"/>
</dbReference>
<dbReference type="Pfam" id="PF00497">
    <property type="entry name" value="SBP_bac_3"/>
    <property type="match status" value="2"/>
</dbReference>
<proteinExistence type="inferred from homology"/>
<dbReference type="InterPro" id="IPR011006">
    <property type="entry name" value="CheY-like_superfamily"/>
</dbReference>
<evidence type="ECO:0000256" key="12">
    <source>
        <dbReference type="SAM" id="Phobius"/>
    </source>
</evidence>
<gene>
    <name evidence="16" type="ORF">B9O19_01439</name>
</gene>
<dbReference type="Pfam" id="PF02518">
    <property type="entry name" value="HATPase_c"/>
    <property type="match status" value="1"/>
</dbReference>
<dbReference type="OrthoDB" id="9790669at2"/>
<dbReference type="PROSITE" id="PS50109">
    <property type="entry name" value="HIS_KIN"/>
    <property type="match status" value="1"/>
</dbReference>
<dbReference type="Gene3D" id="3.40.190.10">
    <property type="entry name" value="Periplasmic binding protein-like II"/>
    <property type="match status" value="4"/>
</dbReference>
<evidence type="ECO:0000256" key="11">
    <source>
        <dbReference type="PROSITE-ProRule" id="PRU00169"/>
    </source>
</evidence>
<evidence type="ECO:0000256" key="9">
    <source>
        <dbReference type="ARBA" id="ARBA00024867"/>
    </source>
</evidence>
<dbReference type="PANTHER" id="PTHR43047">
    <property type="entry name" value="TWO-COMPONENT HISTIDINE PROTEIN KINASE"/>
    <property type="match status" value="1"/>
</dbReference>
<dbReference type="InterPro" id="IPR003594">
    <property type="entry name" value="HATPase_dom"/>
</dbReference>
<dbReference type="CDD" id="cd00082">
    <property type="entry name" value="HisKA"/>
    <property type="match status" value="1"/>
</dbReference>
<dbReference type="Pfam" id="PF00072">
    <property type="entry name" value="Response_reg"/>
    <property type="match status" value="1"/>
</dbReference>